<accession>A0A2S6BZ92</accession>
<evidence type="ECO:0000313" key="3">
    <source>
        <dbReference type="Proteomes" id="UP000237631"/>
    </source>
</evidence>
<gene>
    <name evidence="2" type="ORF">CBER1_11014</name>
</gene>
<evidence type="ECO:0000313" key="2">
    <source>
        <dbReference type="EMBL" id="PPJ52800.1"/>
    </source>
</evidence>
<dbReference type="EMBL" id="PNEN01001659">
    <property type="protein sequence ID" value="PPJ52800.1"/>
    <property type="molecule type" value="Genomic_DNA"/>
</dbReference>
<feature type="region of interest" description="Disordered" evidence="1">
    <location>
        <begin position="1"/>
        <end position="57"/>
    </location>
</feature>
<proteinExistence type="predicted"/>
<reference evidence="3" key="1">
    <citation type="journal article" date="2017" name="bioRxiv">
        <title>Conservation of a gene cluster reveals novel cercosporin biosynthetic mechanisms and extends production to the genus Colletotrichum.</title>
        <authorList>
            <person name="de Jonge R."/>
            <person name="Ebert M.K."/>
            <person name="Huitt-Roehl C.R."/>
            <person name="Pal P."/>
            <person name="Suttle J.C."/>
            <person name="Spanner R.E."/>
            <person name="Neubauer J.D."/>
            <person name="Jurick W.M.II."/>
            <person name="Stott K.A."/>
            <person name="Secor G.A."/>
            <person name="Thomma B.P.H.J."/>
            <person name="Van de Peer Y."/>
            <person name="Townsend C.A."/>
            <person name="Bolton M.D."/>
        </authorList>
    </citation>
    <scope>NUCLEOTIDE SEQUENCE [LARGE SCALE GENOMIC DNA]</scope>
    <source>
        <strain evidence="3">CBS538.71</strain>
    </source>
</reference>
<name>A0A2S6BZ92_9PEZI</name>
<sequence>MRPQTTAGSDPRFSTYSSAPSLQPSIAATQSSEHRASSHNSYRYSSRYSEQASLMPHAIHEKGAHRLSYVKPSAQSDNDSSLTLASNDPRTADIKNFAEHLDRMSDARLADKQRYRLSNDKSEDMGKIALGARLDRALSRRMVGQDAVLRPKKTVARPTPIDEKRALEVEAN</sequence>
<feature type="compositionally biased region" description="Low complexity" evidence="1">
    <location>
        <begin position="38"/>
        <end position="49"/>
    </location>
</feature>
<dbReference type="AlphaFoldDB" id="A0A2S6BZ92"/>
<evidence type="ECO:0000256" key="1">
    <source>
        <dbReference type="SAM" id="MobiDB-lite"/>
    </source>
</evidence>
<comment type="caution">
    <text evidence="2">The sequence shown here is derived from an EMBL/GenBank/DDBJ whole genome shotgun (WGS) entry which is preliminary data.</text>
</comment>
<dbReference type="Proteomes" id="UP000237631">
    <property type="component" value="Unassembled WGS sequence"/>
</dbReference>
<feature type="compositionally biased region" description="Polar residues" evidence="1">
    <location>
        <begin position="1"/>
        <end position="31"/>
    </location>
</feature>
<keyword evidence="3" id="KW-1185">Reference proteome</keyword>
<protein>
    <submittedName>
        <fullName evidence="2">Uncharacterized protein</fullName>
    </submittedName>
</protein>
<organism evidence="2 3">
    <name type="scientific">Cercospora berteroae</name>
    <dbReference type="NCBI Taxonomy" id="357750"/>
    <lineage>
        <taxon>Eukaryota</taxon>
        <taxon>Fungi</taxon>
        <taxon>Dikarya</taxon>
        <taxon>Ascomycota</taxon>
        <taxon>Pezizomycotina</taxon>
        <taxon>Dothideomycetes</taxon>
        <taxon>Dothideomycetidae</taxon>
        <taxon>Mycosphaerellales</taxon>
        <taxon>Mycosphaerellaceae</taxon>
        <taxon>Cercospora</taxon>
    </lineage>
</organism>
<dbReference type="OrthoDB" id="5399555at2759"/>